<dbReference type="EMBL" id="VBSP01000024">
    <property type="protein sequence ID" value="TLQ40785.1"/>
    <property type="molecule type" value="Genomic_DNA"/>
</dbReference>
<dbReference type="Proteomes" id="UP000306420">
    <property type="component" value="Unassembled WGS sequence"/>
</dbReference>
<sequence>MSTLKPQYLQLQPSAADEKRWVAEITGDDPTFILSREFQPEIEPGVWAMYDGWYQIHGQTPGITPFQKEYVRVLDGKMTRRLDFRFVKEHVPQIKAAEPERKERLKHQIISVFNEIKAEVPHELVDEAIMQQQEDLDMVETSQELLGGLKVLLKQKDRIIKRYKEAVENFHEEW</sequence>
<name>A0A5R9DZG2_9LACT</name>
<dbReference type="RefSeq" id="WP_138404762.1">
    <property type="nucleotide sequence ID" value="NZ_VBSP01000024.1"/>
</dbReference>
<accession>A0A5R9DZG2</accession>
<reference evidence="1 2" key="1">
    <citation type="submission" date="2019-05" db="EMBL/GenBank/DDBJ databases">
        <title>The metagenome of a microbial culture collection derived from dairy environment covers the genomic content of the human microbiome.</title>
        <authorList>
            <person name="Roder T."/>
            <person name="Wuthrich D."/>
            <person name="Sattari Z."/>
            <person name="Von Ah U."/>
            <person name="Bar C."/>
            <person name="Ronchi F."/>
            <person name="Macpherson A.J."/>
            <person name="Ganal-Vonarburg S.C."/>
            <person name="Bruggmann R."/>
            <person name="Vergeres G."/>
        </authorList>
    </citation>
    <scope>NUCLEOTIDE SEQUENCE [LARGE SCALE GENOMIC DNA]</scope>
    <source>
        <strain evidence="1 2">FAM 24227</strain>
    </source>
</reference>
<evidence type="ECO:0000313" key="1">
    <source>
        <dbReference type="EMBL" id="TLQ40785.1"/>
    </source>
</evidence>
<protein>
    <submittedName>
        <fullName evidence="1">Uncharacterized protein</fullName>
    </submittedName>
</protein>
<organism evidence="1 2">
    <name type="scientific">Ruoffia tabacinasalis</name>
    <dbReference type="NCBI Taxonomy" id="87458"/>
    <lineage>
        <taxon>Bacteria</taxon>
        <taxon>Bacillati</taxon>
        <taxon>Bacillota</taxon>
        <taxon>Bacilli</taxon>
        <taxon>Lactobacillales</taxon>
        <taxon>Aerococcaceae</taxon>
        <taxon>Ruoffia</taxon>
    </lineage>
</organism>
<gene>
    <name evidence="1" type="ORF">FEZ33_07375</name>
</gene>
<dbReference type="OrthoDB" id="2165349at2"/>
<proteinExistence type="predicted"/>
<dbReference type="AlphaFoldDB" id="A0A5R9DZG2"/>
<comment type="caution">
    <text evidence="1">The sequence shown here is derived from an EMBL/GenBank/DDBJ whole genome shotgun (WGS) entry which is preliminary data.</text>
</comment>
<evidence type="ECO:0000313" key="2">
    <source>
        <dbReference type="Proteomes" id="UP000306420"/>
    </source>
</evidence>